<sequence>MNETRIVRPLPSPSLPLSLPPSRSFTRRYVTTRHEYNPSHSSRRSGREQGRRAGQCLGRGC</sequence>
<dbReference type="AlphaFoldDB" id="A0A5B7CSF7"/>
<comment type="caution">
    <text evidence="2">The sequence shown here is derived from an EMBL/GenBank/DDBJ whole genome shotgun (WGS) entry which is preliminary data.</text>
</comment>
<evidence type="ECO:0000256" key="1">
    <source>
        <dbReference type="SAM" id="MobiDB-lite"/>
    </source>
</evidence>
<name>A0A5B7CSF7_PORTR</name>
<proteinExistence type="predicted"/>
<evidence type="ECO:0000313" key="3">
    <source>
        <dbReference type="Proteomes" id="UP000324222"/>
    </source>
</evidence>
<reference evidence="2 3" key="1">
    <citation type="submission" date="2019-05" db="EMBL/GenBank/DDBJ databases">
        <title>Another draft genome of Portunus trituberculatus and its Hox gene families provides insights of decapod evolution.</title>
        <authorList>
            <person name="Jeong J.-H."/>
            <person name="Song I."/>
            <person name="Kim S."/>
            <person name="Choi T."/>
            <person name="Kim D."/>
            <person name="Ryu S."/>
            <person name="Kim W."/>
        </authorList>
    </citation>
    <scope>NUCLEOTIDE SEQUENCE [LARGE SCALE GENOMIC DNA]</scope>
    <source>
        <tissue evidence="2">Muscle</tissue>
    </source>
</reference>
<protein>
    <submittedName>
        <fullName evidence="2">Uncharacterized protein</fullName>
    </submittedName>
</protein>
<keyword evidence="3" id="KW-1185">Reference proteome</keyword>
<feature type="region of interest" description="Disordered" evidence="1">
    <location>
        <begin position="1"/>
        <end position="61"/>
    </location>
</feature>
<organism evidence="2 3">
    <name type="scientific">Portunus trituberculatus</name>
    <name type="common">Swimming crab</name>
    <name type="synonym">Neptunus trituberculatus</name>
    <dbReference type="NCBI Taxonomy" id="210409"/>
    <lineage>
        <taxon>Eukaryota</taxon>
        <taxon>Metazoa</taxon>
        <taxon>Ecdysozoa</taxon>
        <taxon>Arthropoda</taxon>
        <taxon>Crustacea</taxon>
        <taxon>Multicrustacea</taxon>
        <taxon>Malacostraca</taxon>
        <taxon>Eumalacostraca</taxon>
        <taxon>Eucarida</taxon>
        <taxon>Decapoda</taxon>
        <taxon>Pleocyemata</taxon>
        <taxon>Brachyura</taxon>
        <taxon>Eubrachyura</taxon>
        <taxon>Portunoidea</taxon>
        <taxon>Portunidae</taxon>
        <taxon>Portuninae</taxon>
        <taxon>Portunus</taxon>
    </lineage>
</organism>
<accession>A0A5B7CSF7</accession>
<dbReference type="Proteomes" id="UP000324222">
    <property type="component" value="Unassembled WGS sequence"/>
</dbReference>
<gene>
    <name evidence="2" type="ORF">E2C01_003037</name>
</gene>
<evidence type="ECO:0000313" key="2">
    <source>
        <dbReference type="EMBL" id="MPC10403.1"/>
    </source>
</evidence>
<dbReference type="EMBL" id="VSRR010000116">
    <property type="protein sequence ID" value="MPC10403.1"/>
    <property type="molecule type" value="Genomic_DNA"/>
</dbReference>